<evidence type="ECO:0000313" key="9">
    <source>
        <dbReference type="EMBL" id="ODM13092.1"/>
    </source>
</evidence>
<dbReference type="GeneID" id="93299319"/>
<accession>A0A1E3AWL4</accession>
<dbReference type="InterPro" id="IPR051393">
    <property type="entry name" value="ABC_transporter_permease"/>
</dbReference>
<feature type="transmembrane region" description="Helical" evidence="7">
    <location>
        <begin position="158"/>
        <end position="181"/>
    </location>
</feature>
<comment type="similarity">
    <text evidence="7">Belongs to the binding-protein-dependent transport system permease family.</text>
</comment>
<feature type="transmembrane region" description="Helical" evidence="7">
    <location>
        <begin position="109"/>
        <end position="129"/>
    </location>
</feature>
<dbReference type="GO" id="GO:0055085">
    <property type="term" value="P:transmembrane transport"/>
    <property type="evidence" value="ECO:0007669"/>
    <property type="project" value="InterPro"/>
</dbReference>
<comment type="subcellular location">
    <subcellularLocation>
        <location evidence="1 7">Cell membrane</location>
        <topology evidence="1 7">Multi-pass membrane protein</topology>
    </subcellularLocation>
</comment>
<dbReference type="GO" id="GO:0005886">
    <property type="term" value="C:plasma membrane"/>
    <property type="evidence" value="ECO:0007669"/>
    <property type="project" value="UniProtKB-SubCell"/>
</dbReference>
<dbReference type="InterPro" id="IPR035906">
    <property type="entry name" value="MetI-like_sf"/>
</dbReference>
<keyword evidence="3" id="KW-1003">Cell membrane</keyword>
<evidence type="ECO:0000256" key="4">
    <source>
        <dbReference type="ARBA" id="ARBA00022692"/>
    </source>
</evidence>
<keyword evidence="6 7" id="KW-0472">Membrane</keyword>
<evidence type="ECO:0000256" key="7">
    <source>
        <dbReference type="RuleBase" id="RU363032"/>
    </source>
</evidence>
<feature type="transmembrane region" description="Helical" evidence="7">
    <location>
        <begin position="76"/>
        <end position="97"/>
    </location>
</feature>
<dbReference type="CDD" id="cd06261">
    <property type="entry name" value="TM_PBP2"/>
    <property type="match status" value="1"/>
</dbReference>
<keyword evidence="5 7" id="KW-1133">Transmembrane helix</keyword>
<dbReference type="Proteomes" id="UP000095003">
    <property type="component" value="Unassembled WGS sequence"/>
</dbReference>
<dbReference type="PROSITE" id="PS50928">
    <property type="entry name" value="ABC_TM1"/>
    <property type="match status" value="1"/>
</dbReference>
<dbReference type="PATRIC" id="fig|1432052.3.peg.893"/>
<protein>
    <submittedName>
        <fullName evidence="9">L-arabinose transport system permease protein AraP</fullName>
    </submittedName>
</protein>
<organism evidence="9 10">
    <name type="scientific">Eisenbergiella tayi</name>
    <dbReference type="NCBI Taxonomy" id="1432052"/>
    <lineage>
        <taxon>Bacteria</taxon>
        <taxon>Bacillati</taxon>
        <taxon>Bacillota</taxon>
        <taxon>Clostridia</taxon>
        <taxon>Lachnospirales</taxon>
        <taxon>Lachnospiraceae</taxon>
        <taxon>Eisenbergiella</taxon>
    </lineage>
</organism>
<proteinExistence type="inferred from homology"/>
<evidence type="ECO:0000256" key="6">
    <source>
        <dbReference type="ARBA" id="ARBA00023136"/>
    </source>
</evidence>
<name>A0A1E3AWL4_9FIRM</name>
<dbReference type="PANTHER" id="PTHR30193">
    <property type="entry name" value="ABC TRANSPORTER PERMEASE PROTEIN"/>
    <property type="match status" value="1"/>
</dbReference>
<keyword evidence="2 7" id="KW-0813">Transport</keyword>
<evidence type="ECO:0000259" key="8">
    <source>
        <dbReference type="PROSITE" id="PS50928"/>
    </source>
</evidence>
<dbReference type="PANTHER" id="PTHR30193:SF1">
    <property type="entry name" value="ABC TRANSPORTER PERMEASE PROTEIN YESP-RELATED"/>
    <property type="match status" value="1"/>
</dbReference>
<evidence type="ECO:0000256" key="1">
    <source>
        <dbReference type="ARBA" id="ARBA00004651"/>
    </source>
</evidence>
<gene>
    <name evidence="9" type="primary">araP_5</name>
    <name evidence="9" type="ORF">BEH84_00807</name>
</gene>
<dbReference type="Gene3D" id="1.10.3720.10">
    <property type="entry name" value="MetI-like"/>
    <property type="match status" value="1"/>
</dbReference>
<comment type="caution">
    <text evidence="9">The sequence shown here is derived from an EMBL/GenBank/DDBJ whole genome shotgun (WGS) entry which is preliminary data.</text>
</comment>
<feature type="transmembrane region" description="Helical" evidence="7">
    <location>
        <begin position="9"/>
        <end position="33"/>
    </location>
</feature>
<dbReference type="SUPFAM" id="SSF161098">
    <property type="entry name" value="MetI-like"/>
    <property type="match status" value="1"/>
</dbReference>
<dbReference type="EMBL" id="MCGI01000001">
    <property type="protein sequence ID" value="ODM13092.1"/>
    <property type="molecule type" value="Genomic_DNA"/>
</dbReference>
<dbReference type="AlphaFoldDB" id="A0A1E3AWL4"/>
<keyword evidence="4 7" id="KW-0812">Transmembrane</keyword>
<feature type="transmembrane region" description="Helical" evidence="7">
    <location>
        <begin position="267"/>
        <end position="293"/>
    </location>
</feature>
<feature type="transmembrane region" description="Helical" evidence="7">
    <location>
        <begin position="215"/>
        <end position="235"/>
    </location>
</feature>
<evidence type="ECO:0000256" key="2">
    <source>
        <dbReference type="ARBA" id="ARBA00022448"/>
    </source>
</evidence>
<evidence type="ECO:0000256" key="3">
    <source>
        <dbReference type="ARBA" id="ARBA00022475"/>
    </source>
</evidence>
<dbReference type="InterPro" id="IPR000515">
    <property type="entry name" value="MetI-like"/>
</dbReference>
<evidence type="ECO:0000313" key="10">
    <source>
        <dbReference type="Proteomes" id="UP000095003"/>
    </source>
</evidence>
<feature type="domain" description="ABC transmembrane type-1" evidence="8">
    <location>
        <begin position="72"/>
        <end position="283"/>
    </location>
</feature>
<dbReference type="RefSeq" id="WP_044970698.1">
    <property type="nucleotide sequence ID" value="NZ_BAABXS010000003.1"/>
</dbReference>
<dbReference type="Pfam" id="PF00528">
    <property type="entry name" value="BPD_transp_1"/>
    <property type="match status" value="1"/>
</dbReference>
<reference evidence="9 10" key="1">
    <citation type="submission" date="2016-07" db="EMBL/GenBank/DDBJ databases">
        <title>Characterization of isolates of Eisenbergiella tayi derived from blood cultures, using whole genome sequencing.</title>
        <authorList>
            <person name="Burdz T."/>
            <person name="Wiebe D."/>
            <person name="Huynh C."/>
            <person name="Bernard K."/>
        </authorList>
    </citation>
    <scope>NUCLEOTIDE SEQUENCE [LARGE SCALE GENOMIC DNA]</scope>
    <source>
        <strain evidence="9 10">NML 120489</strain>
    </source>
</reference>
<sequence length="300" mass="33810">MTKRRKKEAFFGILFALPVMLGFLIFVLSPLVISLVLSVTDYNVIGAQMHFVGIENFKHLFDGTDIYFYKSLGVTAYYVLLSVPLQIIFAFCIALVLNANIKGRSIFRTIFYLPTIVPAVASSIVWMMMFDPDTGILNAILHAVHLPASRWIYDEKTVIPSLALMSLWTVGGTVVIFLAGLQNVPKELYESVEVDGGNWFHKLKSVTLPMVSPTIFFNLIMSFIGSFQVFSQAYIMTSGGPNNSTLFYVYYMYKEAFQYGNLGNASALGWILFLIILIMTMLVFKSSAMWVFYEGEVKNK</sequence>
<evidence type="ECO:0000256" key="5">
    <source>
        <dbReference type="ARBA" id="ARBA00022989"/>
    </source>
</evidence>